<dbReference type="GO" id="GO:0030154">
    <property type="term" value="P:cell differentiation"/>
    <property type="evidence" value="ECO:0007669"/>
    <property type="project" value="UniProtKB-KW"/>
</dbReference>
<dbReference type="Gramene" id="Jr08_00240_p1">
    <property type="protein sequence ID" value="cds.Jr08_00240_p1"/>
    <property type="gene ID" value="Jr08_00240"/>
</dbReference>
<dbReference type="GO" id="GO:0009908">
    <property type="term" value="P:flower development"/>
    <property type="evidence" value="ECO:0007669"/>
    <property type="project" value="UniProtKB-KW"/>
</dbReference>
<reference evidence="9" key="1">
    <citation type="submission" date="2025-08" db="UniProtKB">
        <authorList>
            <consortium name="RefSeq"/>
        </authorList>
    </citation>
    <scope>IDENTIFICATION</scope>
    <source>
        <tissue evidence="9">Leaves</tissue>
    </source>
</reference>
<evidence type="ECO:0000256" key="2">
    <source>
        <dbReference type="ARBA" id="ARBA00022473"/>
    </source>
</evidence>
<accession>A0A2I4FPL0</accession>
<dbReference type="AlphaFoldDB" id="A0A2I4FPL0"/>
<evidence type="ECO:0000256" key="3">
    <source>
        <dbReference type="ARBA" id="ARBA00022782"/>
    </source>
</evidence>
<keyword evidence="2" id="KW-0217">Developmental protein</keyword>
<keyword evidence="5" id="KW-0287">Flowering</keyword>
<evidence type="ECO:0000313" key="9">
    <source>
        <dbReference type="RefSeq" id="XP_018833591.1"/>
    </source>
</evidence>
<sequence>MIGNARHYCTPCSAQQMAARGQIPPAFERHPVQASGMIRHGPFPGLFTASGQRLLEPHPPSELLENKIAVQAAEIERLAGENRRLAATHLTLEQELVAAQREVHRISDHIRSIQREHDIQNRILQDKMRKMQEDIKAGESVKRDLQKAHMEAQNLVAAGQELTAHVQKAAQELQKAEIDVKHIPDFHSELDSLRQEHQRLRTTFEYEKGINIEQVEQLQAMEKNLIGMARELENLRAEVLNAENRALAPNLCGGSYMNPDSSYPPPIRGAGTYVDGYGRPLVQMDVGPAGDGMIPYSTGNGAASGAAVGASVPSAGSASVPGGAYDPSLAQR</sequence>
<keyword evidence="4 6" id="KW-0175">Coiled coil</keyword>
<dbReference type="RefSeq" id="XP_018833591.1">
    <property type="nucleotide sequence ID" value="XM_018978046.2"/>
</dbReference>
<dbReference type="OrthoDB" id="1899348at2759"/>
<gene>
    <name evidence="9" type="primary">LOC109000963</name>
</gene>
<dbReference type="Proteomes" id="UP000235220">
    <property type="component" value="Chromosome 8"/>
</dbReference>
<dbReference type="PANTHER" id="PTHR33405:SF18">
    <property type="entry name" value="PROTEIN FLX-LIKE 4"/>
    <property type="match status" value="1"/>
</dbReference>
<evidence type="ECO:0000256" key="7">
    <source>
        <dbReference type="SAM" id="MobiDB-lite"/>
    </source>
</evidence>
<dbReference type="KEGG" id="jre:109000963"/>
<organism evidence="8 9">
    <name type="scientific">Juglans regia</name>
    <name type="common">English walnut</name>
    <dbReference type="NCBI Taxonomy" id="51240"/>
    <lineage>
        <taxon>Eukaryota</taxon>
        <taxon>Viridiplantae</taxon>
        <taxon>Streptophyta</taxon>
        <taxon>Embryophyta</taxon>
        <taxon>Tracheophyta</taxon>
        <taxon>Spermatophyta</taxon>
        <taxon>Magnoliopsida</taxon>
        <taxon>eudicotyledons</taxon>
        <taxon>Gunneridae</taxon>
        <taxon>Pentapetalae</taxon>
        <taxon>rosids</taxon>
        <taxon>fabids</taxon>
        <taxon>Fagales</taxon>
        <taxon>Juglandaceae</taxon>
        <taxon>Juglans</taxon>
    </lineage>
</organism>
<feature type="coiled-coil region" evidence="6">
    <location>
        <begin position="61"/>
        <end position="179"/>
    </location>
</feature>
<keyword evidence="3" id="KW-0221">Differentiation</keyword>
<feature type="coiled-coil region" evidence="6">
    <location>
        <begin position="215"/>
        <end position="245"/>
    </location>
</feature>
<name>A0A2I4FPL0_JUGRE</name>
<evidence type="ECO:0000256" key="4">
    <source>
        <dbReference type="ARBA" id="ARBA00023054"/>
    </source>
</evidence>
<dbReference type="GeneID" id="109000963"/>
<evidence type="ECO:0000313" key="8">
    <source>
        <dbReference type="Proteomes" id="UP000235220"/>
    </source>
</evidence>
<dbReference type="InterPro" id="IPR040353">
    <property type="entry name" value="FLX/FLX-like"/>
</dbReference>
<dbReference type="STRING" id="51240.A0A2I4FPL0"/>
<protein>
    <submittedName>
        <fullName evidence="9">Protein FLX-like 4 isoform X1</fullName>
    </submittedName>
</protein>
<evidence type="ECO:0000256" key="5">
    <source>
        <dbReference type="ARBA" id="ARBA00023089"/>
    </source>
</evidence>
<feature type="compositionally biased region" description="Low complexity" evidence="7">
    <location>
        <begin position="303"/>
        <end position="324"/>
    </location>
</feature>
<evidence type="ECO:0000256" key="6">
    <source>
        <dbReference type="SAM" id="Coils"/>
    </source>
</evidence>
<proteinExistence type="inferred from homology"/>
<feature type="region of interest" description="Disordered" evidence="7">
    <location>
        <begin position="303"/>
        <end position="332"/>
    </location>
</feature>
<comment type="similarity">
    <text evidence="1">Belongs to the FLX family.</text>
</comment>
<dbReference type="PANTHER" id="PTHR33405">
    <property type="entry name" value="PROTEIN FLX-LIKE 2"/>
    <property type="match status" value="1"/>
</dbReference>
<evidence type="ECO:0000256" key="1">
    <source>
        <dbReference type="ARBA" id="ARBA00005405"/>
    </source>
</evidence>
<keyword evidence="8" id="KW-1185">Reference proteome</keyword>